<name>A0A916DZC0_9GLOM</name>
<dbReference type="AlphaFoldDB" id="A0A916DZC0"/>
<protein>
    <submittedName>
        <fullName evidence="1">Uncharacterized protein</fullName>
    </submittedName>
</protein>
<dbReference type="Proteomes" id="UP000684084">
    <property type="component" value="Unassembled WGS sequence"/>
</dbReference>
<dbReference type="OrthoDB" id="2460964at2759"/>
<evidence type="ECO:0000313" key="1">
    <source>
        <dbReference type="EMBL" id="CAB5316047.1"/>
    </source>
</evidence>
<dbReference type="EMBL" id="CAGKOT010000002">
    <property type="protein sequence ID" value="CAB5316047.1"/>
    <property type="molecule type" value="Genomic_DNA"/>
</dbReference>
<organism evidence="1 2">
    <name type="scientific">Rhizophagus irregularis</name>
    <dbReference type="NCBI Taxonomy" id="588596"/>
    <lineage>
        <taxon>Eukaryota</taxon>
        <taxon>Fungi</taxon>
        <taxon>Fungi incertae sedis</taxon>
        <taxon>Mucoromycota</taxon>
        <taxon>Glomeromycotina</taxon>
        <taxon>Glomeromycetes</taxon>
        <taxon>Glomerales</taxon>
        <taxon>Glomeraceae</taxon>
        <taxon>Rhizophagus</taxon>
    </lineage>
</organism>
<proteinExistence type="predicted"/>
<accession>A0A916DZC0</accession>
<sequence length="105" mass="12367">MLGFAKSPEVSVGLLFFVERRTLETRTNCQTNKELGRWTLGNESELRMCESRTKLRTGLLSEGTLDELYELDFSERFLEFLNKYLLFDITKNQNKHKDITKQAKR</sequence>
<gene>
    <name evidence="1" type="ORF">CHRIB12_LOCUS1905</name>
</gene>
<reference evidence="1" key="1">
    <citation type="submission" date="2020-05" db="EMBL/GenBank/DDBJ databases">
        <authorList>
            <person name="Rincon C."/>
            <person name="Sanders R I."/>
            <person name="Robbins C."/>
            <person name="Chaturvedi A."/>
        </authorList>
    </citation>
    <scope>NUCLEOTIDE SEQUENCE</scope>
    <source>
        <strain evidence="1">CHB12</strain>
    </source>
</reference>
<comment type="caution">
    <text evidence="1">The sequence shown here is derived from an EMBL/GenBank/DDBJ whole genome shotgun (WGS) entry which is preliminary data.</text>
</comment>
<evidence type="ECO:0000313" key="2">
    <source>
        <dbReference type="Proteomes" id="UP000684084"/>
    </source>
</evidence>